<feature type="compositionally biased region" description="Basic and acidic residues" evidence="1">
    <location>
        <begin position="1"/>
        <end position="21"/>
    </location>
</feature>
<dbReference type="EMBL" id="NPEF01000073">
    <property type="protein sequence ID" value="PJZ93251.1"/>
    <property type="molecule type" value="Genomic_DNA"/>
</dbReference>
<evidence type="ECO:0000313" key="2">
    <source>
        <dbReference type="EMBL" id="PJZ93251.1"/>
    </source>
</evidence>
<feature type="region of interest" description="Disordered" evidence="1">
    <location>
        <begin position="1"/>
        <end position="46"/>
    </location>
</feature>
<comment type="caution">
    <text evidence="2">The sequence shown here is derived from an EMBL/GenBank/DDBJ whole genome shotgun (WGS) entry which is preliminary data.</text>
</comment>
<evidence type="ECO:0000256" key="1">
    <source>
        <dbReference type="SAM" id="MobiDB-lite"/>
    </source>
</evidence>
<accession>A0A2N0B9P0</accession>
<sequence length="91" mass="10505">MTPRRNDGGRDSNERDREKRPRFYPGTKTKPGSQFSLLKDSGESQNSPSTFFRFLHFFSDFFRVARIRITFPASSDLRALRKNFPSGVATL</sequence>
<reference evidence="2" key="1">
    <citation type="submission" date="2017-07" db="EMBL/GenBank/DDBJ databases">
        <title>Leptospira spp. isolated from tropical soils.</title>
        <authorList>
            <person name="Thibeaux R."/>
            <person name="Iraola G."/>
            <person name="Ferres I."/>
            <person name="Bierque E."/>
            <person name="Girault D."/>
            <person name="Soupe-Gilbert M.-E."/>
            <person name="Picardeau M."/>
            <person name="Goarant C."/>
        </authorList>
    </citation>
    <scope>NUCLEOTIDE SEQUENCE [LARGE SCALE GENOMIC DNA]</scope>
    <source>
        <strain evidence="2">ATI7-C-A5</strain>
    </source>
</reference>
<proteinExistence type="predicted"/>
<dbReference type="AlphaFoldDB" id="A0A2N0B9P0"/>
<name>A0A2N0B9P0_9LEPT</name>
<protein>
    <submittedName>
        <fullName evidence="2">Uncharacterized protein</fullName>
    </submittedName>
</protein>
<organism evidence="2">
    <name type="scientific">Leptospira ellisii</name>
    <dbReference type="NCBI Taxonomy" id="2023197"/>
    <lineage>
        <taxon>Bacteria</taxon>
        <taxon>Pseudomonadati</taxon>
        <taxon>Spirochaetota</taxon>
        <taxon>Spirochaetia</taxon>
        <taxon>Leptospirales</taxon>
        <taxon>Leptospiraceae</taxon>
        <taxon>Leptospira</taxon>
    </lineage>
</organism>
<gene>
    <name evidence="2" type="ORF">CH379_08885</name>
</gene>